<evidence type="ECO:0000259" key="8">
    <source>
        <dbReference type="PROSITE" id="PS50835"/>
    </source>
</evidence>
<evidence type="ECO:0000256" key="3">
    <source>
        <dbReference type="ARBA" id="ARBA00023157"/>
    </source>
</evidence>
<evidence type="ECO:0000256" key="2">
    <source>
        <dbReference type="ARBA" id="ARBA00023136"/>
    </source>
</evidence>
<organism>
    <name type="scientific">Branchiostoma floridae</name>
    <name type="common">Florida lancelet</name>
    <name type="synonym">Amphioxus</name>
    <dbReference type="NCBI Taxonomy" id="7739"/>
    <lineage>
        <taxon>Eukaryota</taxon>
        <taxon>Metazoa</taxon>
        <taxon>Chordata</taxon>
        <taxon>Cephalochordata</taxon>
        <taxon>Leptocardii</taxon>
        <taxon>Amphioxiformes</taxon>
        <taxon>Branchiostomatidae</taxon>
        <taxon>Branchiostoma</taxon>
    </lineage>
</organism>
<dbReference type="SUPFAM" id="SSF48726">
    <property type="entry name" value="Immunoglobulin"/>
    <property type="match status" value="1"/>
</dbReference>
<dbReference type="PANTHER" id="PTHR11640">
    <property type="entry name" value="NEPHRIN"/>
    <property type="match status" value="1"/>
</dbReference>
<dbReference type="InterPro" id="IPR007110">
    <property type="entry name" value="Ig-like_dom"/>
</dbReference>
<name>C3YHB4_BRAFL</name>
<evidence type="ECO:0000313" key="9">
    <source>
        <dbReference type="EMBL" id="EEN60350.1"/>
    </source>
</evidence>
<accession>C3YHB4</accession>
<dbReference type="Gene3D" id="2.60.40.10">
    <property type="entry name" value="Immunoglobulins"/>
    <property type="match status" value="1"/>
</dbReference>
<proteinExistence type="predicted"/>
<evidence type="ECO:0000256" key="1">
    <source>
        <dbReference type="ARBA" id="ARBA00004479"/>
    </source>
</evidence>
<dbReference type="PANTHER" id="PTHR11640:SF164">
    <property type="entry name" value="MAM DOMAIN-CONTAINING GLYCOSYLPHOSPHATIDYLINOSITOL ANCHOR PROTEIN 1"/>
    <property type="match status" value="1"/>
</dbReference>
<sequence>MAVRKGSTARLVCDVIADPVPGKIDWLWRNKHGVESVINVLDESVMLDEKITPQGKMGFLAVKNVDEDREGTYECRASNMFGLAQKEIQLQVSGSEPPLGAIIATTVTVVLLVVLIVIGVVLARSRGLICLQKKPEIPRVRASRTAAAHGKYGRKLGHGTNDSGIEDLELHEVDGTLKPRPPPRVDKDWASVGLSYSGLVHSATLPPYATVERQRPEGGDTERQETQADIEWQLTVEPPEPPPKENVRHLVKHATAAANRNSTAAEDHSGGSGGCEIV</sequence>
<dbReference type="Pfam" id="PF07679">
    <property type="entry name" value="I-set"/>
    <property type="match status" value="1"/>
</dbReference>
<keyword evidence="2 7" id="KW-0472">Membrane</keyword>
<keyword evidence="7" id="KW-0812">Transmembrane</keyword>
<dbReference type="PROSITE" id="PS50835">
    <property type="entry name" value="IG_LIKE"/>
    <property type="match status" value="1"/>
</dbReference>
<evidence type="ECO:0000256" key="6">
    <source>
        <dbReference type="SAM" id="MobiDB-lite"/>
    </source>
</evidence>
<dbReference type="InParanoid" id="C3YHB4"/>
<protein>
    <recommendedName>
        <fullName evidence="8">Ig-like domain-containing protein</fullName>
    </recommendedName>
</protein>
<gene>
    <name evidence="9" type="ORF">BRAFLDRAFT_85429</name>
</gene>
<dbReference type="InterPro" id="IPR013098">
    <property type="entry name" value="Ig_I-set"/>
</dbReference>
<comment type="subcellular location">
    <subcellularLocation>
        <location evidence="1">Membrane</location>
        <topology evidence="1">Single-pass type I membrane protein</topology>
    </subcellularLocation>
</comment>
<keyword evidence="5" id="KW-0393">Immunoglobulin domain</keyword>
<feature type="region of interest" description="Disordered" evidence="6">
    <location>
        <begin position="255"/>
        <end position="278"/>
    </location>
</feature>
<evidence type="ECO:0000256" key="5">
    <source>
        <dbReference type="ARBA" id="ARBA00023319"/>
    </source>
</evidence>
<keyword evidence="7" id="KW-1133">Transmembrane helix</keyword>
<feature type="compositionally biased region" description="Low complexity" evidence="6">
    <location>
        <begin position="255"/>
        <end position="264"/>
    </location>
</feature>
<dbReference type="InterPro" id="IPR003599">
    <property type="entry name" value="Ig_sub"/>
</dbReference>
<dbReference type="InterPro" id="IPR051275">
    <property type="entry name" value="Cell_adhesion_signaling"/>
</dbReference>
<dbReference type="InterPro" id="IPR036179">
    <property type="entry name" value="Ig-like_dom_sf"/>
</dbReference>
<evidence type="ECO:0000256" key="4">
    <source>
        <dbReference type="ARBA" id="ARBA00023180"/>
    </source>
</evidence>
<evidence type="ECO:0000256" key="7">
    <source>
        <dbReference type="SAM" id="Phobius"/>
    </source>
</evidence>
<dbReference type="EMBL" id="GG666513">
    <property type="protein sequence ID" value="EEN60350.1"/>
    <property type="molecule type" value="Genomic_DNA"/>
</dbReference>
<feature type="transmembrane region" description="Helical" evidence="7">
    <location>
        <begin position="99"/>
        <end position="123"/>
    </location>
</feature>
<dbReference type="InterPro" id="IPR013783">
    <property type="entry name" value="Ig-like_fold"/>
</dbReference>
<reference evidence="9" key="1">
    <citation type="journal article" date="2008" name="Nature">
        <title>The amphioxus genome and the evolution of the chordate karyotype.</title>
        <authorList>
            <consortium name="US DOE Joint Genome Institute (JGI-PGF)"/>
            <person name="Putnam N.H."/>
            <person name="Butts T."/>
            <person name="Ferrier D.E.K."/>
            <person name="Furlong R.F."/>
            <person name="Hellsten U."/>
            <person name="Kawashima T."/>
            <person name="Robinson-Rechavi M."/>
            <person name="Shoguchi E."/>
            <person name="Terry A."/>
            <person name="Yu J.-K."/>
            <person name="Benito-Gutierrez E.L."/>
            <person name="Dubchak I."/>
            <person name="Garcia-Fernandez J."/>
            <person name="Gibson-Brown J.J."/>
            <person name="Grigoriev I.V."/>
            <person name="Horton A.C."/>
            <person name="de Jong P.J."/>
            <person name="Jurka J."/>
            <person name="Kapitonov V.V."/>
            <person name="Kohara Y."/>
            <person name="Kuroki Y."/>
            <person name="Lindquist E."/>
            <person name="Lucas S."/>
            <person name="Osoegawa K."/>
            <person name="Pennacchio L.A."/>
            <person name="Salamov A.A."/>
            <person name="Satou Y."/>
            <person name="Sauka-Spengler T."/>
            <person name="Schmutz J."/>
            <person name="Shin-I T."/>
            <person name="Toyoda A."/>
            <person name="Bronner-Fraser M."/>
            <person name="Fujiyama A."/>
            <person name="Holland L.Z."/>
            <person name="Holland P.W.H."/>
            <person name="Satoh N."/>
            <person name="Rokhsar D.S."/>
        </authorList>
    </citation>
    <scope>NUCLEOTIDE SEQUENCE [LARGE SCALE GENOMIC DNA]</scope>
    <source>
        <strain evidence="9">S238N-H82</strain>
        <tissue evidence="9">Testes</tissue>
    </source>
</reference>
<keyword evidence="4" id="KW-0325">Glycoprotein</keyword>
<dbReference type="SMART" id="SM00409">
    <property type="entry name" value="IG"/>
    <property type="match status" value="1"/>
</dbReference>
<dbReference type="GO" id="GO:0016020">
    <property type="term" value="C:membrane"/>
    <property type="evidence" value="ECO:0007669"/>
    <property type="project" value="UniProtKB-SubCell"/>
</dbReference>
<keyword evidence="3" id="KW-1015">Disulfide bond</keyword>
<feature type="domain" description="Ig-like" evidence="8">
    <location>
        <begin position="1"/>
        <end position="93"/>
    </location>
</feature>
<dbReference type="AlphaFoldDB" id="C3YHB4"/>